<evidence type="ECO:0000313" key="8">
    <source>
        <dbReference type="Proteomes" id="UP000484547"/>
    </source>
</evidence>
<keyword evidence="1 4" id="KW-0808">Transferase</keyword>
<dbReference type="CDD" id="cd04301">
    <property type="entry name" value="NAT_SF"/>
    <property type="match status" value="1"/>
</dbReference>
<dbReference type="RefSeq" id="WP_021717020.1">
    <property type="nucleotide sequence ID" value="NZ_CATWQF010000009.1"/>
</dbReference>
<dbReference type="InterPro" id="IPR000182">
    <property type="entry name" value="GNAT_dom"/>
</dbReference>
<keyword evidence="7" id="KW-1185">Reference proteome</keyword>
<name>A0A3G9H7X4_9FIRM</name>
<accession>R6J8T5</accession>
<dbReference type="PROSITE" id="PS51186">
    <property type="entry name" value="GNAT"/>
    <property type="match status" value="1"/>
</dbReference>
<gene>
    <name evidence="5" type="primary">rimI</name>
    <name evidence="4" type="ORF">BN533_00116</name>
    <name evidence="5" type="ORF">GMD11_09530</name>
    <name evidence="6" type="ORF">GMD18_09865</name>
</gene>
<evidence type="ECO:0000256" key="2">
    <source>
        <dbReference type="ARBA" id="ARBA00023315"/>
    </source>
</evidence>
<organism evidence="4">
    <name type="scientific">Phascolarctobacterium faecium</name>
    <dbReference type="NCBI Taxonomy" id="33025"/>
    <lineage>
        <taxon>Bacteria</taxon>
        <taxon>Bacillati</taxon>
        <taxon>Bacillota</taxon>
        <taxon>Negativicutes</taxon>
        <taxon>Acidaminococcales</taxon>
        <taxon>Acidaminococcaceae</taxon>
        <taxon>Phascolarctobacterium</taxon>
    </lineage>
</organism>
<dbReference type="SUPFAM" id="SSF55729">
    <property type="entry name" value="Acyl-CoA N-acyltransferases (Nat)"/>
    <property type="match status" value="1"/>
</dbReference>
<dbReference type="EMBL" id="WNBW01000010">
    <property type="protein sequence ID" value="MTU04701.1"/>
    <property type="molecule type" value="Genomic_DNA"/>
</dbReference>
<dbReference type="AlphaFoldDB" id="A0A3G9H7X4"/>
<dbReference type="Gene3D" id="3.40.630.30">
    <property type="match status" value="1"/>
</dbReference>
<dbReference type="Pfam" id="PF00583">
    <property type="entry name" value="Acetyltransf_1"/>
    <property type="match status" value="1"/>
</dbReference>
<evidence type="ECO:0000313" key="5">
    <source>
        <dbReference type="EMBL" id="MTT76502.1"/>
    </source>
</evidence>
<comment type="caution">
    <text evidence="4">The sequence shown here is derived from an EMBL/GenBank/DDBJ whole genome shotgun (WGS) entry which is preliminary data.</text>
</comment>
<evidence type="ECO:0000259" key="3">
    <source>
        <dbReference type="PROSITE" id="PS51186"/>
    </source>
</evidence>
<evidence type="ECO:0000313" key="4">
    <source>
        <dbReference type="EMBL" id="CDB46697.1"/>
    </source>
</evidence>
<protein>
    <submittedName>
        <fullName evidence="5">Ribosomal-protein-alanine N-acetyltransferase</fullName>
    </submittedName>
    <submittedName>
        <fullName evidence="4">Ribosomal-protein-alanine acetyltransferase</fullName>
    </submittedName>
</protein>
<evidence type="ECO:0000256" key="1">
    <source>
        <dbReference type="ARBA" id="ARBA00022679"/>
    </source>
</evidence>
<sequence>MGKTPAGIMIRTLTAADLTAVSSIDEKSFFDVWSPSMWLDELNNSLTTYLVLEDAGRILGYAGFWLVAGEAQITRVAVAAEEREHGLGTRLTAALINKAWELGAVAVTLEVRESNIAAQKVYLTCGFASEGIRPNYYEDNHENAIIMWLYKEGKPDV</sequence>
<dbReference type="OrthoDB" id="9794566at2"/>
<dbReference type="InterPro" id="IPR016181">
    <property type="entry name" value="Acyl_CoA_acyltransferase"/>
</dbReference>
<accession>A0A3G9H7X4</accession>
<reference evidence="7 8" key="2">
    <citation type="journal article" date="2019" name="Nat. Med.">
        <title>A library of human gut bacterial isolates paired with longitudinal multiomics data enables mechanistic microbiome research.</title>
        <authorList>
            <person name="Poyet M."/>
            <person name="Groussin M."/>
            <person name="Gibbons S.M."/>
            <person name="Avila-Pacheco J."/>
            <person name="Jiang X."/>
            <person name="Kearney S.M."/>
            <person name="Perrotta A.R."/>
            <person name="Berdy B."/>
            <person name="Zhao S."/>
            <person name="Lieberman T.D."/>
            <person name="Swanson P.K."/>
            <person name="Smith M."/>
            <person name="Roesemann S."/>
            <person name="Alexander J.E."/>
            <person name="Rich S.A."/>
            <person name="Livny J."/>
            <person name="Vlamakis H."/>
            <person name="Clish C."/>
            <person name="Bullock K."/>
            <person name="Deik A."/>
            <person name="Scott J."/>
            <person name="Pierce K.A."/>
            <person name="Xavier R.J."/>
            <person name="Alm E.J."/>
        </authorList>
    </citation>
    <scope>NUCLEOTIDE SEQUENCE [LARGE SCALE GENOMIC DNA]</scope>
    <source>
        <strain evidence="5 8">BIOML-A13</strain>
        <strain evidence="6 7">BIOML-A3</strain>
    </source>
</reference>
<keyword evidence="2" id="KW-0012">Acyltransferase</keyword>
<dbReference type="EMBL" id="WNBM01000008">
    <property type="protein sequence ID" value="MTT76502.1"/>
    <property type="molecule type" value="Genomic_DNA"/>
</dbReference>
<dbReference type="NCBIfam" id="TIGR01575">
    <property type="entry name" value="rimI"/>
    <property type="match status" value="1"/>
</dbReference>
<dbReference type="PANTHER" id="PTHR43877">
    <property type="entry name" value="AMINOALKYLPHOSPHONATE N-ACETYLTRANSFERASE-RELATED-RELATED"/>
    <property type="match status" value="1"/>
</dbReference>
<dbReference type="Proteomes" id="UP000484547">
    <property type="component" value="Unassembled WGS sequence"/>
</dbReference>
<feature type="domain" description="N-acetyltransferase" evidence="3">
    <location>
        <begin position="8"/>
        <end position="152"/>
    </location>
</feature>
<dbReference type="InterPro" id="IPR006464">
    <property type="entry name" value="AcTrfase_RimI/Ard1"/>
</dbReference>
<dbReference type="EMBL" id="CBDS010000093">
    <property type="protein sequence ID" value="CDB46697.1"/>
    <property type="molecule type" value="Genomic_DNA"/>
</dbReference>
<dbReference type="Proteomes" id="UP000443070">
    <property type="component" value="Unassembled WGS sequence"/>
</dbReference>
<reference evidence="4" key="1">
    <citation type="submission" date="2012-11" db="EMBL/GenBank/DDBJ databases">
        <title>Dependencies among metagenomic species, viruses, plasmids and units of genetic variation.</title>
        <authorList>
            <person name="Nielsen H.B."/>
            <person name="Almeida M."/>
            <person name="Juncker A.S."/>
            <person name="Rasmussen S."/>
            <person name="Li J."/>
            <person name="Sunagawa S."/>
            <person name="Plichta D."/>
            <person name="Gautier L."/>
            <person name="Le Chatelier E."/>
            <person name="Peletier E."/>
            <person name="Bonde I."/>
            <person name="Nielsen T."/>
            <person name="Manichanh C."/>
            <person name="Arumugam M."/>
            <person name="Batto J."/>
            <person name="Santos M.B.Q.D."/>
            <person name="Blom N."/>
            <person name="Borruel N."/>
            <person name="Burgdorf K.S."/>
            <person name="Boumezbeur F."/>
            <person name="Casellas F."/>
            <person name="Dore J."/>
            <person name="Guarner F."/>
            <person name="Hansen T."/>
            <person name="Hildebrand F."/>
            <person name="Kaas R.S."/>
            <person name="Kennedy S."/>
            <person name="Kristiansen K."/>
            <person name="Kultima J.R."/>
            <person name="Leonard P."/>
            <person name="Levenez F."/>
            <person name="Lund O."/>
            <person name="Moumen B."/>
            <person name="Le Paslier D."/>
            <person name="Pons N."/>
            <person name="Pedersen O."/>
            <person name="Prifti E."/>
            <person name="Qin J."/>
            <person name="Raes J."/>
            <person name="Tap J."/>
            <person name="Tims S."/>
            <person name="Ussery D.W."/>
            <person name="Yamada T."/>
            <person name="MetaHit consortium"/>
            <person name="Renault P."/>
            <person name="Sicheritz-Ponten T."/>
            <person name="Bork P."/>
            <person name="Wang J."/>
            <person name="Brunak S."/>
            <person name="Ehrlich S.D."/>
        </authorList>
    </citation>
    <scope>NUCLEOTIDE SEQUENCE [LARGE SCALE GENOMIC DNA]</scope>
</reference>
<evidence type="ECO:0000313" key="7">
    <source>
        <dbReference type="Proteomes" id="UP000443070"/>
    </source>
</evidence>
<dbReference type="GO" id="GO:0008080">
    <property type="term" value="F:N-acetyltransferase activity"/>
    <property type="evidence" value="ECO:0007669"/>
    <property type="project" value="InterPro"/>
</dbReference>
<dbReference type="InterPro" id="IPR050832">
    <property type="entry name" value="Bact_Acetyltransf"/>
</dbReference>
<evidence type="ECO:0000313" key="6">
    <source>
        <dbReference type="EMBL" id="MTU04701.1"/>
    </source>
</evidence>
<proteinExistence type="predicted"/>